<name>A0A6P3BRZ8_9BURK</name>
<proteinExistence type="predicted"/>
<evidence type="ECO:0000313" key="2">
    <source>
        <dbReference type="Proteomes" id="UP000494109"/>
    </source>
</evidence>
<dbReference type="EMBL" id="CABVQS010000042">
    <property type="protein sequence ID" value="VWD62340.1"/>
    <property type="molecule type" value="Genomic_DNA"/>
</dbReference>
<dbReference type="RefSeq" id="WP_174948156.1">
    <property type="nucleotide sequence ID" value="NZ_CABVQS010000042.1"/>
</dbReference>
<evidence type="ECO:0000313" key="1">
    <source>
        <dbReference type="EMBL" id="VWD62340.1"/>
    </source>
</evidence>
<accession>A0A6P3BRZ8</accession>
<sequence length="155" mass="17322">MNNTNIPTETWVVIHAPERLPSPFAAWRYRDGGTYGYALDGMTYDLVRKQLPPGGIRRPRVAGDDAVILEFWDYWGVQESSLDGIVRTSDHPFVPVIGESYELHYGQVTIGDRSGYATAQIRADGFDSSQWIDLDTGAPLEPAFRAFVVLGYKPI</sequence>
<dbReference type="AlphaFoldDB" id="A0A6P3BRZ8"/>
<gene>
    <name evidence="1" type="ORF">BCO71033_06745</name>
</gene>
<dbReference type="Proteomes" id="UP000494109">
    <property type="component" value="Unassembled WGS sequence"/>
</dbReference>
<protein>
    <submittedName>
        <fullName evidence="1">Uncharacterized protein</fullName>
    </submittedName>
</protein>
<organism evidence="1 2">
    <name type="scientific">Burkholderia contaminans</name>
    <dbReference type="NCBI Taxonomy" id="488447"/>
    <lineage>
        <taxon>Bacteria</taxon>
        <taxon>Pseudomonadati</taxon>
        <taxon>Pseudomonadota</taxon>
        <taxon>Betaproteobacteria</taxon>
        <taxon>Burkholderiales</taxon>
        <taxon>Burkholderiaceae</taxon>
        <taxon>Burkholderia</taxon>
        <taxon>Burkholderia cepacia complex</taxon>
    </lineage>
</organism>
<reference evidence="1 2" key="1">
    <citation type="submission" date="2019-09" db="EMBL/GenBank/DDBJ databases">
        <authorList>
            <person name="Depoorter E."/>
        </authorList>
    </citation>
    <scope>NUCLEOTIDE SEQUENCE [LARGE SCALE GENOMIC DNA]</scope>
    <source>
        <strain evidence="1">R-71033</strain>
    </source>
</reference>